<dbReference type="RefSeq" id="WP_055423253.1">
    <property type="nucleotide sequence ID" value="NZ_CYHH01000004.1"/>
</dbReference>
<evidence type="ECO:0000313" key="3">
    <source>
        <dbReference type="Proteomes" id="UP000182108"/>
    </source>
</evidence>
<dbReference type="NCBIfam" id="NF043076">
    <property type="entry name" value="PHA_gran_PhaM"/>
    <property type="match status" value="1"/>
</dbReference>
<feature type="compositionally biased region" description="Low complexity" evidence="1">
    <location>
        <begin position="117"/>
        <end position="134"/>
    </location>
</feature>
<organism evidence="2 3">
    <name type="scientific">Tepidiphilus thermophilus</name>
    <dbReference type="NCBI Taxonomy" id="876478"/>
    <lineage>
        <taxon>Bacteria</taxon>
        <taxon>Pseudomonadati</taxon>
        <taxon>Pseudomonadota</taxon>
        <taxon>Hydrogenophilia</taxon>
        <taxon>Hydrogenophilales</taxon>
        <taxon>Hydrogenophilaceae</taxon>
        <taxon>Tepidiphilus</taxon>
    </lineage>
</organism>
<accession>A0A0K6IUP6</accession>
<keyword evidence="3" id="KW-1185">Reference proteome</keyword>
<proteinExistence type="predicted"/>
<protein>
    <submittedName>
        <fullName evidence="2">Uncharacterized protein</fullName>
    </submittedName>
</protein>
<feature type="region of interest" description="Disordered" evidence="1">
    <location>
        <begin position="117"/>
        <end position="185"/>
    </location>
</feature>
<feature type="compositionally biased region" description="Pro residues" evidence="1">
    <location>
        <begin position="135"/>
        <end position="148"/>
    </location>
</feature>
<sequence length="185" mass="19503">MTQNFFEGSDPFAFMRQMCANIGVPLPGMVFPTMDLADVERRIAEFKAVEQWLQMNLSTLQMTRQSLEMQRVAILSLSQMGTASQAAAAEAATTPAGNPFEAMAQLWQTMQQAAQQTVEATATAAQAAHQAFSQPPSPPPAAESPAAPPSAGADTGPEGSSPKPKAARRRQKSAQAPDQGGGENA</sequence>
<name>A0A0K6IUP6_9PROT</name>
<evidence type="ECO:0000313" key="2">
    <source>
        <dbReference type="EMBL" id="CUB06794.1"/>
    </source>
</evidence>
<reference evidence="3" key="1">
    <citation type="submission" date="2015-08" db="EMBL/GenBank/DDBJ databases">
        <authorList>
            <person name="Babu N.S."/>
            <person name="Beckwith C.J."/>
            <person name="Beseler K.G."/>
            <person name="Brison A."/>
            <person name="Carone J.V."/>
            <person name="Caskin T.P."/>
            <person name="Diamond M."/>
            <person name="Durham M.E."/>
            <person name="Foxe J.M."/>
            <person name="Go M."/>
            <person name="Henderson B.A."/>
            <person name="Jones I.B."/>
            <person name="McGettigan J.A."/>
            <person name="Micheletti S.J."/>
            <person name="Nasrallah M.E."/>
            <person name="Ortiz D."/>
            <person name="Piller C.R."/>
            <person name="Privatt S.R."/>
            <person name="Schneider S.L."/>
            <person name="Sharp S."/>
            <person name="Smith T.C."/>
            <person name="Stanton J.D."/>
            <person name="Ullery H.E."/>
            <person name="Wilson R.J."/>
            <person name="Serrano M.G."/>
            <person name="Buck G."/>
            <person name="Lee V."/>
            <person name="Wang Y."/>
            <person name="Carvalho R."/>
            <person name="Voegtly L."/>
            <person name="Shi R."/>
            <person name="Duckworth R."/>
            <person name="Johnson A."/>
            <person name="Loviza R."/>
            <person name="Walstead R."/>
            <person name="Shah Z."/>
            <person name="Kiflezghi M."/>
            <person name="Wade K."/>
            <person name="Ball S.L."/>
            <person name="Bradley K.W."/>
            <person name="Asai D.J."/>
            <person name="Bowman C.A."/>
            <person name="Russell D.A."/>
            <person name="Pope W.H."/>
            <person name="Jacobs-Sera D."/>
            <person name="Hendrix R.W."/>
            <person name="Hatfull G.F."/>
        </authorList>
    </citation>
    <scope>NUCLEOTIDE SEQUENCE [LARGE SCALE GENOMIC DNA]</scope>
    <source>
        <strain evidence="3">JCM 19170</strain>
    </source>
</reference>
<evidence type="ECO:0000256" key="1">
    <source>
        <dbReference type="SAM" id="MobiDB-lite"/>
    </source>
</evidence>
<dbReference type="InterPro" id="IPR050026">
    <property type="entry name" value="PHA_gran_PhaM_N"/>
</dbReference>
<dbReference type="AlphaFoldDB" id="A0A0K6IUP6"/>
<dbReference type="Proteomes" id="UP000182108">
    <property type="component" value="Unassembled WGS sequence"/>
</dbReference>
<dbReference type="OrthoDB" id="8566581at2"/>
<gene>
    <name evidence="2" type="ORF">Ga0061068_10449</name>
</gene>
<dbReference type="EMBL" id="CYHH01000004">
    <property type="protein sequence ID" value="CUB06794.1"/>
    <property type="molecule type" value="Genomic_DNA"/>
</dbReference>